<sequence>MIVKSRHLTLDKKKIGSVLLAIGMIAAVVIPLYIVKHALLPSAPRVNAGQLDLTGWDFEQNGVIPLNGEWSFYWEQFSDPEPDSQATPDAFVRIPGVWTSYVLNGNKLPAYGYATYTMKISGLKGIMALRLDHCATSYQLYINGKLAAQNGQIGKSAEEAVPYYESKTVIFNADKEKTILTLHISNFTYARGGLWYPVQLGRPGDIGSINNRIANQRTFILGSVLTLLTLCVYALFLGIRKPSLYYFMLMSLCSVIVVLVYGDYMLVKLFKSFRIAIVLEYLSITLFPMFIALFLQSLLQRPESWMKKIIPAASISLFGITLITPIHTFTRLIVVMEIWAVLITLYLLYSIATSKKTYKSSLFLGTVIMTTGGVVDFLYQACVIPVGNIASLGFLFMLLIFGFPLLQHYILMEKERTWAMERSKNAEITFLSAQIKPHFLYNALNAVANVSEKDGMKGSQLILDLAVFFRKKLEFTDLNRKASLGMELDFVKKYFEIEKARFGEKIKLDLQIDAPLEHEVPILMLQPLVENSVRHGISKKLTGGTVRIKATISGKNLCVEVEDDGIGIEPEKQKVLLDEGDAGAGVALLNIHQRMLHMYGTELEIQSTPGKGTTVRVIISGGKNA</sequence>
<keyword evidence="2" id="KW-1185">Reference proteome</keyword>
<proteinExistence type="predicted"/>
<accession>A0ACD1ACY1</accession>
<evidence type="ECO:0000313" key="2">
    <source>
        <dbReference type="Proteomes" id="UP000594014"/>
    </source>
</evidence>
<organism evidence="1 2">
    <name type="scientific">Anoxybacterium hadale</name>
    <dbReference type="NCBI Taxonomy" id="3408580"/>
    <lineage>
        <taxon>Bacteria</taxon>
        <taxon>Bacillati</taxon>
        <taxon>Bacillota</taxon>
        <taxon>Clostridia</taxon>
        <taxon>Peptostreptococcales</taxon>
        <taxon>Anaerovoracaceae</taxon>
        <taxon>Anoxybacterium</taxon>
    </lineage>
</organism>
<reference evidence="1" key="1">
    <citation type="submission" date="2019-08" db="EMBL/GenBank/DDBJ databases">
        <title>Genome sequence of Clostridiales bacterium MT110.</title>
        <authorList>
            <person name="Cao J."/>
        </authorList>
    </citation>
    <scope>NUCLEOTIDE SEQUENCE</scope>
    <source>
        <strain evidence="1">MT110</strain>
    </source>
</reference>
<protein>
    <submittedName>
        <fullName evidence="1">Uncharacterized protein</fullName>
    </submittedName>
</protein>
<dbReference type="Proteomes" id="UP000594014">
    <property type="component" value="Chromosome"/>
</dbReference>
<gene>
    <name evidence="1" type="ORF">FRZ06_14325</name>
</gene>
<dbReference type="EMBL" id="CP042469">
    <property type="protein sequence ID" value="QOX64432.1"/>
    <property type="molecule type" value="Genomic_DNA"/>
</dbReference>
<evidence type="ECO:0000313" key="1">
    <source>
        <dbReference type="EMBL" id="QOX64432.1"/>
    </source>
</evidence>
<name>A0ACD1ACY1_9FIRM</name>